<gene>
    <name evidence="2" type="ORF">RRF57_003822</name>
</gene>
<dbReference type="EMBL" id="JAWHQM010000008">
    <property type="protein sequence ID" value="KAK5628107.1"/>
    <property type="molecule type" value="Genomic_DNA"/>
</dbReference>
<comment type="caution">
    <text evidence="2">The sequence shown here is derived from an EMBL/GenBank/DDBJ whole genome shotgun (WGS) entry which is preliminary data.</text>
</comment>
<evidence type="ECO:0000256" key="1">
    <source>
        <dbReference type="SAM" id="MobiDB-lite"/>
    </source>
</evidence>
<feature type="region of interest" description="Disordered" evidence="1">
    <location>
        <begin position="74"/>
        <end position="120"/>
    </location>
</feature>
<accession>A0AAN7UH12</accession>
<evidence type="ECO:0000313" key="3">
    <source>
        <dbReference type="Proteomes" id="UP001305414"/>
    </source>
</evidence>
<feature type="compositionally biased region" description="Basic and acidic residues" evidence="1">
    <location>
        <begin position="80"/>
        <end position="113"/>
    </location>
</feature>
<keyword evidence="3" id="KW-1185">Reference proteome</keyword>
<name>A0AAN7UH12_9PEZI</name>
<dbReference type="Proteomes" id="UP001305414">
    <property type="component" value="Unassembled WGS sequence"/>
</dbReference>
<dbReference type="AlphaFoldDB" id="A0AAN7UH12"/>
<sequence length="120" mass="13491">MATSQPAGIVFNPALKRIPLSAPVRAMLNEYALVSCSVFRGQDTEYQGIDIKAPLGPKALLFILKPEEGRVAPRIKKRKLAEPKTNKKMEEPPRKKRKADVETNVKELEEPPKKQCNGRR</sequence>
<reference evidence="2 3" key="1">
    <citation type="submission" date="2023-10" db="EMBL/GenBank/DDBJ databases">
        <title>Draft genome sequence of Xylaria bambusicola isolate GMP-LS, the root and basal stem rot pathogen of sugarcane in Indonesia.</title>
        <authorList>
            <person name="Selvaraj P."/>
            <person name="Muralishankar V."/>
            <person name="Muruganantham S."/>
            <person name="Sp S."/>
            <person name="Haryani S."/>
            <person name="Lau K.J.X."/>
            <person name="Naqvi N.I."/>
        </authorList>
    </citation>
    <scope>NUCLEOTIDE SEQUENCE [LARGE SCALE GENOMIC DNA]</scope>
    <source>
        <strain evidence="2">GMP-LS</strain>
    </source>
</reference>
<proteinExistence type="predicted"/>
<organism evidence="2 3">
    <name type="scientific">Xylaria bambusicola</name>
    <dbReference type="NCBI Taxonomy" id="326684"/>
    <lineage>
        <taxon>Eukaryota</taxon>
        <taxon>Fungi</taxon>
        <taxon>Dikarya</taxon>
        <taxon>Ascomycota</taxon>
        <taxon>Pezizomycotina</taxon>
        <taxon>Sordariomycetes</taxon>
        <taxon>Xylariomycetidae</taxon>
        <taxon>Xylariales</taxon>
        <taxon>Xylariaceae</taxon>
        <taxon>Xylaria</taxon>
    </lineage>
</organism>
<protein>
    <submittedName>
        <fullName evidence="2">Uncharacterized protein</fullName>
    </submittedName>
</protein>
<evidence type="ECO:0000313" key="2">
    <source>
        <dbReference type="EMBL" id="KAK5628107.1"/>
    </source>
</evidence>